<dbReference type="OrthoDB" id="6711110at2"/>
<evidence type="ECO:0000313" key="2">
    <source>
        <dbReference type="EMBL" id="AAN68417.1"/>
    </source>
</evidence>
<feature type="transmembrane region" description="Helical" evidence="1">
    <location>
        <begin position="171"/>
        <end position="190"/>
    </location>
</feature>
<reference evidence="2 3" key="1">
    <citation type="journal article" date="2002" name="Environ. Microbiol.">
        <title>Complete genome sequence and comparative analysis of the metabolically versatile Pseudomonas putida KT2440.</title>
        <authorList>
            <person name="Nelson K.E."/>
            <person name="Weinel C."/>
            <person name="Paulsen I.T."/>
            <person name="Dodson R.J."/>
            <person name="Hilbert H."/>
            <person name="Martins dos Santos V.A."/>
            <person name="Fouts D.E."/>
            <person name="Gill S.R."/>
            <person name="Pop M."/>
            <person name="Holmes M."/>
            <person name="Brinkac L."/>
            <person name="Beanan M."/>
            <person name="DeBoy R.T."/>
            <person name="Daugherty S."/>
            <person name="Kolonay J."/>
            <person name="Madupu R."/>
            <person name="Nelson W."/>
            <person name="White O."/>
            <person name="Peterson J."/>
            <person name="Khouri H."/>
            <person name="Hance I."/>
            <person name="Chris Lee P."/>
            <person name="Holtzapple E."/>
            <person name="Scanlan D."/>
            <person name="Tran K."/>
            <person name="Moazzez A."/>
            <person name="Utterback T."/>
            <person name="Rizzo M."/>
            <person name="Lee K."/>
            <person name="Kosack D."/>
            <person name="Moestl D."/>
            <person name="Wedler H."/>
            <person name="Lauber J."/>
            <person name="Stjepandic D."/>
            <person name="Hoheisel J."/>
            <person name="Straetz M."/>
            <person name="Heim S."/>
            <person name="Kiewitz C."/>
            <person name="Eisen J.A."/>
            <person name="Timmis K.N."/>
            <person name="Dusterhoft A."/>
            <person name="Tummler B."/>
            <person name="Fraser C.M."/>
        </authorList>
    </citation>
    <scope>NUCLEOTIDE SEQUENCE [LARGE SCALE GENOMIC DNA]</scope>
    <source>
        <strain evidence="3">ATCC 47054 / DSM 6125 / CFBP 8728 / NCIMB 11950 / KT2440</strain>
    </source>
</reference>
<dbReference type="BioCyc" id="PPUT160488:G1G01-2989-MONOMER"/>
<keyword evidence="1" id="KW-0472">Membrane</keyword>
<feature type="transmembrane region" description="Helical" evidence="1">
    <location>
        <begin position="119"/>
        <end position="135"/>
    </location>
</feature>
<dbReference type="HOGENOM" id="CLU_1255054_0_0_6"/>
<protein>
    <submittedName>
        <fullName evidence="2">Uncharacterized protein</fullName>
    </submittedName>
</protein>
<evidence type="ECO:0000313" key="3">
    <source>
        <dbReference type="Proteomes" id="UP000000556"/>
    </source>
</evidence>
<accession>Q88J40</accession>
<feature type="transmembrane region" description="Helical" evidence="1">
    <location>
        <begin position="89"/>
        <end position="107"/>
    </location>
</feature>
<dbReference type="eggNOG" id="ENOG502ZPN2">
    <property type="taxonomic scope" value="Bacteria"/>
</dbReference>
<dbReference type="AlphaFoldDB" id="Q88J40"/>
<feature type="transmembrane region" description="Helical" evidence="1">
    <location>
        <begin position="141"/>
        <end position="162"/>
    </location>
</feature>
<feature type="transmembrane region" description="Helical" evidence="1">
    <location>
        <begin position="53"/>
        <end position="77"/>
    </location>
</feature>
<reference evidence="2 3" key="2">
    <citation type="journal article" date="2016" name="Environ. Microbiol.">
        <title>The revisited genome of Pseudomonas putida KT2440 enlightens its value as a robust metabolic chassis.</title>
        <authorList>
            <person name="Belda E."/>
            <person name="van Heck R.G."/>
            <person name="Lopez-Sanchez M.J."/>
            <person name="Cruveiller S."/>
            <person name="Barbe V."/>
            <person name="Fraser C."/>
            <person name="Klenk H.P."/>
            <person name="Petersen J."/>
            <person name="Morgat A."/>
            <person name="Nikel P.I."/>
            <person name="Vallenet D."/>
            <person name="Rouy Z."/>
            <person name="Sekowska A."/>
            <person name="Martins Dos Santos V.A."/>
            <person name="de Lorenzo V."/>
            <person name="Danchin A."/>
            <person name="Medigue C."/>
        </authorList>
    </citation>
    <scope>NUCLEOTIDE SEQUENCE [LARGE SCALE GENOMIC DNA]</scope>
    <source>
        <strain evidence="3">ATCC 47054 / DSM 6125 / CFBP 8728 / NCIMB 11950 / KT2440</strain>
    </source>
</reference>
<feature type="transmembrane region" description="Helical" evidence="1">
    <location>
        <begin position="202"/>
        <end position="223"/>
    </location>
</feature>
<keyword evidence="3" id="KW-1185">Reference proteome</keyword>
<dbReference type="KEGG" id="ppu:PP_2809"/>
<dbReference type="Proteomes" id="UP000000556">
    <property type="component" value="Chromosome"/>
</dbReference>
<gene>
    <name evidence="2" type="ordered locus">PP_2809</name>
</gene>
<dbReference type="PaxDb" id="160488-PP_2809"/>
<dbReference type="EMBL" id="AE015451">
    <property type="protein sequence ID" value="AAN68417.1"/>
    <property type="molecule type" value="Genomic_DNA"/>
</dbReference>
<name>Q88J40_PSEPK</name>
<keyword evidence="1" id="KW-0812">Transmembrane</keyword>
<keyword evidence="1" id="KW-1133">Transmembrane helix</keyword>
<organism evidence="2 3">
    <name type="scientific">Pseudomonas putida (strain ATCC 47054 / DSM 6125 / CFBP 8728 / NCIMB 11950 / KT2440)</name>
    <dbReference type="NCBI Taxonomy" id="160488"/>
    <lineage>
        <taxon>Bacteria</taxon>
        <taxon>Pseudomonadati</taxon>
        <taxon>Pseudomonadota</taxon>
        <taxon>Gammaproteobacteria</taxon>
        <taxon>Pseudomonadales</taxon>
        <taxon>Pseudomonadaceae</taxon>
        <taxon>Pseudomonas</taxon>
    </lineage>
</organism>
<evidence type="ECO:0000256" key="1">
    <source>
        <dbReference type="SAM" id="Phobius"/>
    </source>
</evidence>
<proteinExistence type="predicted"/>
<feature type="transmembrane region" description="Helical" evidence="1">
    <location>
        <begin position="20"/>
        <end position="46"/>
    </location>
</feature>
<dbReference type="STRING" id="160488.PP_2809"/>
<sequence>MRVLCPYVQNYGATLLTEAVIVELIDLFALIACVLLVMSGLGYGVAFIRRKNYLLGVEFLIVGISATNFTTFIATGWQANYKVAIFLDAFSRGVGVPVIATLGLMAVTHNYKPSPVKDVILFLAAFAATALYYLSTSFKELLPYFYVLMWSLYTLFLVYFIWRLVRAGESLHALATLLGGAAGLTIALRYDFFPIPGDDTKMIFMSCAFLTWSYSIVQLFYAYGALQRSRKLPSHAMLHPS</sequence>